<sequence>MAANGFQHQNELFYCSHWTRNIEKCFVDSLLEHHRNGSFYPNAITAMPCYAFDINSAFDSKLSYSYCQRRLTKLKIRYRIFL</sequence>
<accession>A0AAW2R1Z2</accession>
<name>A0AAW2R1Z2_SESRA</name>
<dbReference type="AlphaFoldDB" id="A0AAW2R1Z2"/>
<comment type="caution">
    <text evidence="1">The sequence shown here is derived from an EMBL/GenBank/DDBJ whole genome shotgun (WGS) entry which is preliminary data.</text>
</comment>
<reference evidence="1" key="1">
    <citation type="submission" date="2020-06" db="EMBL/GenBank/DDBJ databases">
        <authorList>
            <person name="Li T."/>
            <person name="Hu X."/>
            <person name="Zhang T."/>
            <person name="Song X."/>
            <person name="Zhang H."/>
            <person name="Dai N."/>
            <person name="Sheng W."/>
            <person name="Hou X."/>
            <person name="Wei L."/>
        </authorList>
    </citation>
    <scope>NUCLEOTIDE SEQUENCE</scope>
    <source>
        <strain evidence="1">G02</strain>
        <tissue evidence="1">Leaf</tissue>
    </source>
</reference>
<protein>
    <submittedName>
        <fullName evidence="1">Uncharacterized protein</fullName>
    </submittedName>
</protein>
<proteinExistence type="predicted"/>
<evidence type="ECO:0000313" key="1">
    <source>
        <dbReference type="EMBL" id="KAL0374102.1"/>
    </source>
</evidence>
<dbReference type="EMBL" id="JACGWJ010000014">
    <property type="protein sequence ID" value="KAL0374102.1"/>
    <property type="molecule type" value="Genomic_DNA"/>
</dbReference>
<reference evidence="1" key="2">
    <citation type="journal article" date="2024" name="Plant">
        <title>Genomic evolution and insights into agronomic trait innovations of Sesamum species.</title>
        <authorList>
            <person name="Miao H."/>
            <person name="Wang L."/>
            <person name="Qu L."/>
            <person name="Liu H."/>
            <person name="Sun Y."/>
            <person name="Le M."/>
            <person name="Wang Q."/>
            <person name="Wei S."/>
            <person name="Zheng Y."/>
            <person name="Lin W."/>
            <person name="Duan Y."/>
            <person name="Cao H."/>
            <person name="Xiong S."/>
            <person name="Wang X."/>
            <person name="Wei L."/>
            <person name="Li C."/>
            <person name="Ma Q."/>
            <person name="Ju M."/>
            <person name="Zhao R."/>
            <person name="Li G."/>
            <person name="Mu C."/>
            <person name="Tian Q."/>
            <person name="Mei H."/>
            <person name="Zhang T."/>
            <person name="Gao T."/>
            <person name="Zhang H."/>
        </authorList>
    </citation>
    <scope>NUCLEOTIDE SEQUENCE</scope>
    <source>
        <strain evidence="1">G02</strain>
    </source>
</reference>
<gene>
    <name evidence="1" type="ORF">Sradi_3325900</name>
</gene>
<organism evidence="1">
    <name type="scientific">Sesamum radiatum</name>
    <name type="common">Black benniseed</name>
    <dbReference type="NCBI Taxonomy" id="300843"/>
    <lineage>
        <taxon>Eukaryota</taxon>
        <taxon>Viridiplantae</taxon>
        <taxon>Streptophyta</taxon>
        <taxon>Embryophyta</taxon>
        <taxon>Tracheophyta</taxon>
        <taxon>Spermatophyta</taxon>
        <taxon>Magnoliopsida</taxon>
        <taxon>eudicotyledons</taxon>
        <taxon>Gunneridae</taxon>
        <taxon>Pentapetalae</taxon>
        <taxon>asterids</taxon>
        <taxon>lamiids</taxon>
        <taxon>Lamiales</taxon>
        <taxon>Pedaliaceae</taxon>
        <taxon>Sesamum</taxon>
    </lineage>
</organism>